<evidence type="ECO:0000313" key="4">
    <source>
        <dbReference type="EMBL" id="EFJ18694.1"/>
    </source>
</evidence>
<dbReference type="AlphaFoldDB" id="D8SA50"/>
<protein>
    <submittedName>
        <fullName evidence="4">Uncharacterized protein</fullName>
    </submittedName>
</protein>
<feature type="compositionally biased region" description="Basic and acidic residues" evidence="1">
    <location>
        <begin position="122"/>
        <end position="137"/>
    </location>
</feature>
<dbReference type="KEGG" id="smo:SELMODRAFT_419965"/>
<evidence type="ECO:0000256" key="1">
    <source>
        <dbReference type="SAM" id="MobiDB-lite"/>
    </source>
</evidence>
<dbReference type="PANTHER" id="PTHR23070">
    <property type="entry name" value="BCS1 AAA-TYPE ATPASE"/>
    <property type="match status" value="1"/>
</dbReference>
<dbReference type="Gene3D" id="3.40.50.300">
    <property type="entry name" value="P-loop containing nucleotide triphosphate hydrolases"/>
    <property type="match status" value="1"/>
</dbReference>
<gene>
    <name evidence="4" type="ORF">SELMODRAFT_419965</name>
</gene>
<dbReference type="InterPro" id="IPR058017">
    <property type="entry name" value="At3g28540-like_C"/>
</dbReference>
<organism evidence="5">
    <name type="scientific">Selaginella moellendorffii</name>
    <name type="common">Spikemoss</name>
    <dbReference type="NCBI Taxonomy" id="88036"/>
    <lineage>
        <taxon>Eukaryota</taxon>
        <taxon>Viridiplantae</taxon>
        <taxon>Streptophyta</taxon>
        <taxon>Embryophyta</taxon>
        <taxon>Tracheophyta</taxon>
        <taxon>Lycopodiopsida</taxon>
        <taxon>Selaginellales</taxon>
        <taxon>Selaginellaceae</taxon>
        <taxon>Selaginella</taxon>
    </lineage>
</organism>
<dbReference type="Pfam" id="PF00004">
    <property type="entry name" value="AAA"/>
    <property type="match status" value="1"/>
</dbReference>
<dbReference type="GO" id="GO:0016887">
    <property type="term" value="F:ATP hydrolysis activity"/>
    <property type="evidence" value="ECO:0007669"/>
    <property type="project" value="InterPro"/>
</dbReference>
<dbReference type="Pfam" id="PF25568">
    <property type="entry name" value="AAA_lid_At3g28540"/>
    <property type="match status" value="1"/>
</dbReference>
<dbReference type="EMBL" id="GL377609">
    <property type="protein sequence ID" value="EFJ18694.1"/>
    <property type="molecule type" value="Genomic_DNA"/>
</dbReference>
<dbReference type="SUPFAM" id="SSF52540">
    <property type="entry name" value="P-loop containing nucleoside triphosphate hydrolases"/>
    <property type="match status" value="1"/>
</dbReference>
<dbReference type="STRING" id="88036.D8SA50"/>
<feature type="region of interest" description="Disordered" evidence="1">
    <location>
        <begin position="219"/>
        <end position="244"/>
    </location>
</feature>
<dbReference type="eggNOG" id="KOG0743">
    <property type="taxonomic scope" value="Eukaryota"/>
</dbReference>
<evidence type="ECO:0000259" key="3">
    <source>
        <dbReference type="Pfam" id="PF25568"/>
    </source>
</evidence>
<proteinExistence type="predicted"/>
<accession>D8SA50</accession>
<dbReference type="Gramene" id="EFJ18694">
    <property type="protein sequence ID" value="EFJ18694"/>
    <property type="gene ID" value="SELMODRAFT_419965"/>
</dbReference>
<sequence>MCSAASICPPCSLAAVGWFCQEEDAGLAEAGATASQHLQLLVQQKQSKMAGGYFAHLGSLMGFIMILKQISSFSVAQAQEAGILTLVGDSTLNSRIRLQQQQRDLRPGRPLRCTSHQNQHQELGKQDPVHMSEERQQAELQPRQGRASGGQSLEAWVSLVRASGDWEVVIANYTQYDVYDMELTEVQSNADLRKLLMGISNKAIIVIEDIDCSLELKKRGKPAAEEETEEKDGESEKKNKKKEQESSRVTLSGLLNFIDALWSCSRSERIIIFTTNHKEDLDPVLLRSGRMDLHIFMGYYGFEAFKVLAWTHLEISQQEQFEEEFGEIEELIAKVEITPADIAEVLIQNRGNSRGALEKVIEALQD</sequence>
<reference evidence="4 5" key="1">
    <citation type="journal article" date="2011" name="Science">
        <title>The Selaginella genome identifies genetic changes associated with the evolution of vascular plants.</title>
        <authorList>
            <person name="Banks J.A."/>
            <person name="Nishiyama T."/>
            <person name="Hasebe M."/>
            <person name="Bowman J.L."/>
            <person name="Gribskov M."/>
            <person name="dePamphilis C."/>
            <person name="Albert V.A."/>
            <person name="Aono N."/>
            <person name="Aoyama T."/>
            <person name="Ambrose B.A."/>
            <person name="Ashton N.W."/>
            <person name="Axtell M.J."/>
            <person name="Barker E."/>
            <person name="Barker M.S."/>
            <person name="Bennetzen J.L."/>
            <person name="Bonawitz N.D."/>
            <person name="Chapple C."/>
            <person name="Cheng C."/>
            <person name="Correa L.G."/>
            <person name="Dacre M."/>
            <person name="DeBarry J."/>
            <person name="Dreyer I."/>
            <person name="Elias M."/>
            <person name="Engstrom E.M."/>
            <person name="Estelle M."/>
            <person name="Feng L."/>
            <person name="Finet C."/>
            <person name="Floyd S.K."/>
            <person name="Frommer W.B."/>
            <person name="Fujita T."/>
            <person name="Gramzow L."/>
            <person name="Gutensohn M."/>
            <person name="Harholt J."/>
            <person name="Hattori M."/>
            <person name="Heyl A."/>
            <person name="Hirai T."/>
            <person name="Hiwatashi Y."/>
            <person name="Ishikawa M."/>
            <person name="Iwata M."/>
            <person name="Karol K.G."/>
            <person name="Koehler B."/>
            <person name="Kolukisaoglu U."/>
            <person name="Kubo M."/>
            <person name="Kurata T."/>
            <person name="Lalonde S."/>
            <person name="Li K."/>
            <person name="Li Y."/>
            <person name="Litt A."/>
            <person name="Lyons E."/>
            <person name="Manning G."/>
            <person name="Maruyama T."/>
            <person name="Michael T.P."/>
            <person name="Mikami K."/>
            <person name="Miyazaki S."/>
            <person name="Morinaga S."/>
            <person name="Murata T."/>
            <person name="Mueller-Roeber B."/>
            <person name="Nelson D.R."/>
            <person name="Obara M."/>
            <person name="Oguri Y."/>
            <person name="Olmstead R.G."/>
            <person name="Onodera N."/>
            <person name="Petersen B.L."/>
            <person name="Pils B."/>
            <person name="Prigge M."/>
            <person name="Rensing S.A."/>
            <person name="Riano-Pachon D.M."/>
            <person name="Roberts A.W."/>
            <person name="Sato Y."/>
            <person name="Scheller H.V."/>
            <person name="Schulz B."/>
            <person name="Schulz C."/>
            <person name="Shakirov E.V."/>
            <person name="Shibagaki N."/>
            <person name="Shinohara N."/>
            <person name="Shippen D.E."/>
            <person name="Soerensen I."/>
            <person name="Sotooka R."/>
            <person name="Sugimoto N."/>
            <person name="Sugita M."/>
            <person name="Sumikawa N."/>
            <person name="Tanurdzic M."/>
            <person name="Theissen G."/>
            <person name="Ulvskov P."/>
            <person name="Wakazuki S."/>
            <person name="Weng J.K."/>
            <person name="Willats W.W."/>
            <person name="Wipf D."/>
            <person name="Wolf P.G."/>
            <person name="Yang L."/>
            <person name="Zimmer A.D."/>
            <person name="Zhu Q."/>
            <person name="Mitros T."/>
            <person name="Hellsten U."/>
            <person name="Loque D."/>
            <person name="Otillar R."/>
            <person name="Salamov A."/>
            <person name="Schmutz J."/>
            <person name="Shapiro H."/>
            <person name="Lindquist E."/>
            <person name="Lucas S."/>
            <person name="Rokhsar D."/>
            <person name="Grigoriev I.V."/>
        </authorList>
    </citation>
    <scope>NUCLEOTIDE SEQUENCE [LARGE SCALE GENOMIC DNA]</scope>
</reference>
<dbReference type="HOGENOM" id="CLU_757380_0_0_1"/>
<feature type="domain" description="AAA+ ATPase At3g28540-like C-terminal" evidence="3">
    <location>
        <begin position="301"/>
        <end position="365"/>
    </location>
</feature>
<dbReference type="InParanoid" id="D8SA50"/>
<dbReference type="InterPro" id="IPR050747">
    <property type="entry name" value="Mitochondrial_chaperone_BCS1"/>
</dbReference>
<feature type="compositionally biased region" description="Basic and acidic residues" evidence="1">
    <location>
        <begin position="234"/>
        <end position="244"/>
    </location>
</feature>
<feature type="region of interest" description="Disordered" evidence="1">
    <location>
        <begin position="101"/>
        <end position="147"/>
    </location>
</feature>
<dbReference type="Gene3D" id="6.10.280.40">
    <property type="match status" value="1"/>
</dbReference>
<dbReference type="Proteomes" id="UP000001514">
    <property type="component" value="Unassembled WGS sequence"/>
</dbReference>
<dbReference type="InterPro" id="IPR027417">
    <property type="entry name" value="P-loop_NTPase"/>
</dbReference>
<keyword evidence="5" id="KW-1185">Reference proteome</keyword>
<feature type="compositionally biased region" description="Low complexity" evidence="1">
    <location>
        <begin position="101"/>
        <end position="112"/>
    </location>
</feature>
<name>D8SA50_SELML</name>
<evidence type="ECO:0000313" key="5">
    <source>
        <dbReference type="Proteomes" id="UP000001514"/>
    </source>
</evidence>
<dbReference type="GO" id="GO:0005524">
    <property type="term" value="F:ATP binding"/>
    <property type="evidence" value="ECO:0007669"/>
    <property type="project" value="InterPro"/>
</dbReference>
<dbReference type="InterPro" id="IPR003959">
    <property type="entry name" value="ATPase_AAA_core"/>
</dbReference>
<feature type="domain" description="ATPase AAA-type core" evidence="2">
    <location>
        <begin position="170"/>
        <end position="298"/>
    </location>
</feature>
<evidence type="ECO:0000259" key="2">
    <source>
        <dbReference type="Pfam" id="PF00004"/>
    </source>
</evidence>